<dbReference type="Pfam" id="PF05007">
    <property type="entry name" value="Mannosyl_trans"/>
    <property type="match status" value="1"/>
</dbReference>
<evidence type="ECO:0000256" key="9">
    <source>
        <dbReference type="ARBA" id="ARBA00022824"/>
    </source>
</evidence>
<evidence type="ECO:0000256" key="10">
    <source>
        <dbReference type="ARBA" id="ARBA00022989"/>
    </source>
</evidence>
<comment type="function">
    <text evidence="12 13">Mannosyltransferase involved in glycosylphosphatidylinositol-anchor biosynthesis. Transfers the first alpha-1,4-mannose to GlcN-acyl-PI during GPI precursor assembly. Required for cell wall integrity.</text>
</comment>
<evidence type="ECO:0000256" key="6">
    <source>
        <dbReference type="ARBA" id="ARBA00022676"/>
    </source>
</evidence>
<dbReference type="GO" id="GO:0006506">
    <property type="term" value="P:GPI anchor biosynthetic process"/>
    <property type="evidence" value="ECO:0007669"/>
    <property type="project" value="UniProtKB-UniPathway"/>
</dbReference>
<dbReference type="EC" id="2.4.1.-" evidence="13"/>
<proteinExistence type="inferred from homology"/>
<keyword evidence="7 13" id="KW-0808">Transferase</keyword>
<gene>
    <name evidence="14" type="ORF">WICANDRAFT_15122</name>
</gene>
<feature type="transmembrane region" description="Helical" evidence="13">
    <location>
        <begin position="150"/>
        <end position="176"/>
    </location>
</feature>
<reference evidence="14 15" key="1">
    <citation type="journal article" date="2016" name="Proc. Natl. Acad. Sci. U.S.A.">
        <title>Comparative genomics of biotechnologically important yeasts.</title>
        <authorList>
            <person name="Riley R."/>
            <person name="Haridas S."/>
            <person name="Wolfe K.H."/>
            <person name="Lopes M.R."/>
            <person name="Hittinger C.T."/>
            <person name="Goeker M."/>
            <person name="Salamov A.A."/>
            <person name="Wisecaver J.H."/>
            <person name="Long T.M."/>
            <person name="Calvey C.H."/>
            <person name="Aerts A.L."/>
            <person name="Barry K.W."/>
            <person name="Choi C."/>
            <person name="Clum A."/>
            <person name="Coughlan A.Y."/>
            <person name="Deshpande S."/>
            <person name="Douglass A.P."/>
            <person name="Hanson S.J."/>
            <person name="Klenk H.-P."/>
            <person name="LaButti K.M."/>
            <person name="Lapidus A."/>
            <person name="Lindquist E.A."/>
            <person name="Lipzen A.M."/>
            <person name="Meier-Kolthoff J.P."/>
            <person name="Ohm R.A."/>
            <person name="Otillar R.P."/>
            <person name="Pangilinan J.L."/>
            <person name="Peng Y."/>
            <person name="Rokas A."/>
            <person name="Rosa C.A."/>
            <person name="Scheuner C."/>
            <person name="Sibirny A.A."/>
            <person name="Slot J.C."/>
            <person name="Stielow J.B."/>
            <person name="Sun H."/>
            <person name="Kurtzman C.P."/>
            <person name="Blackwell M."/>
            <person name="Grigoriev I.V."/>
            <person name="Jeffries T.W."/>
        </authorList>
    </citation>
    <scope>NUCLEOTIDE SEQUENCE [LARGE SCALE GENOMIC DNA]</scope>
    <source>
        <strain evidence="15">ATCC 58044 / CBS 1984 / NCYC 433 / NRRL Y-366-8</strain>
    </source>
</reference>
<feature type="non-terminal residue" evidence="14">
    <location>
        <position position="1"/>
    </location>
</feature>
<dbReference type="GeneID" id="30197880"/>
<keyword evidence="6 13" id="KW-0328">Glycosyltransferase</keyword>
<feature type="transmembrane region" description="Helical" evidence="13">
    <location>
        <begin position="368"/>
        <end position="390"/>
    </location>
</feature>
<dbReference type="AlphaFoldDB" id="A0A1E3P6F3"/>
<evidence type="ECO:0000256" key="8">
    <source>
        <dbReference type="ARBA" id="ARBA00022692"/>
    </source>
</evidence>
<organism evidence="14 15">
    <name type="scientific">Wickerhamomyces anomalus (strain ATCC 58044 / CBS 1984 / NCYC 433 / NRRL Y-366-8)</name>
    <name type="common">Yeast</name>
    <name type="synonym">Hansenula anomala</name>
    <dbReference type="NCBI Taxonomy" id="683960"/>
    <lineage>
        <taxon>Eukaryota</taxon>
        <taxon>Fungi</taxon>
        <taxon>Dikarya</taxon>
        <taxon>Ascomycota</taxon>
        <taxon>Saccharomycotina</taxon>
        <taxon>Saccharomycetes</taxon>
        <taxon>Phaffomycetales</taxon>
        <taxon>Wickerhamomycetaceae</taxon>
        <taxon>Wickerhamomyces</taxon>
    </lineage>
</organism>
<keyword evidence="9 13" id="KW-0256">Endoplasmic reticulum</keyword>
<accession>A0A1E3P6F3</accession>
<evidence type="ECO:0000313" key="15">
    <source>
        <dbReference type="Proteomes" id="UP000094112"/>
    </source>
</evidence>
<keyword evidence="11 13" id="KW-0472">Membrane</keyword>
<evidence type="ECO:0000256" key="4">
    <source>
        <dbReference type="ARBA" id="ARBA00013797"/>
    </source>
</evidence>
<dbReference type="UniPathway" id="UPA00196"/>
<keyword evidence="15" id="KW-1185">Reference proteome</keyword>
<comment type="subcellular location">
    <subcellularLocation>
        <location evidence="1 13">Endoplasmic reticulum membrane</location>
        <topology evidence="1 13">Multi-pass membrane protein</topology>
    </subcellularLocation>
</comment>
<evidence type="ECO:0000256" key="13">
    <source>
        <dbReference type="RuleBase" id="RU365064"/>
    </source>
</evidence>
<feature type="transmembrane region" description="Helical" evidence="13">
    <location>
        <begin position="267"/>
        <end position="288"/>
    </location>
</feature>
<dbReference type="RefSeq" id="XP_019040087.1">
    <property type="nucleotide sequence ID" value="XM_019180634.1"/>
</dbReference>
<dbReference type="EMBL" id="KV454209">
    <property type="protein sequence ID" value="ODQ60880.1"/>
    <property type="molecule type" value="Genomic_DNA"/>
</dbReference>
<dbReference type="PANTHER" id="PTHR12886">
    <property type="entry name" value="PIG-M MANNOSYLTRANSFERASE"/>
    <property type="match status" value="1"/>
</dbReference>
<dbReference type="GO" id="GO:0180041">
    <property type="term" value="F:dol-P-Man:GlcN-acyl-PI alpha-1,4-mannosyltransferase activity"/>
    <property type="evidence" value="ECO:0007669"/>
    <property type="project" value="EnsemblFungi"/>
</dbReference>
<feature type="transmembrane region" description="Helical" evidence="13">
    <location>
        <begin position="300"/>
        <end position="325"/>
    </location>
</feature>
<feature type="non-terminal residue" evidence="14">
    <location>
        <position position="391"/>
    </location>
</feature>
<protein>
    <recommendedName>
        <fullName evidence="4 13">GPI mannosyltransferase 1</fullName>
        <ecNumber evidence="13">2.4.1.-</ecNumber>
    </recommendedName>
    <alternativeName>
        <fullName evidence="13">GPI mannosyltransferase I</fullName>
    </alternativeName>
</protein>
<evidence type="ECO:0000256" key="11">
    <source>
        <dbReference type="ARBA" id="ARBA00023136"/>
    </source>
</evidence>
<evidence type="ECO:0000256" key="2">
    <source>
        <dbReference type="ARBA" id="ARBA00004687"/>
    </source>
</evidence>
<dbReference type="PANTHER" id="PTHR12886:SF0">
    <property type="entry name" value="GPI MANNOSYLTRANSFERASE 1"/>
    <property type="match status" value="1"/>
</dbReference>
<feature type="transmembrane region" description="Helical" evidence="13">
    <location>
        <begin position="114"/>
        <end position="144"/>
    </location>
</feature>
<evidence type="ECO:0000313" key="14">
    <source>
        <dbReference type="EMBL" id="ODQ60880.1"/>
    </source>
</evidence>
<evidence type="ECO:0000256" key="7">
    <source>
        <dbReference type="ARBA" id="ARBA00022679"/>
    </source>
</evidence>
<evidence type="ECO:0000256" key="3">
    <source>
        <dbReference type="ARBA" id="ARBA00011071"/>
    </source>
</evidence>
<comment type="similarity">
    <text evidence="3 13">Belongs to the PIGM family.</text>
</comment>
<comment type="pathway">
    <text evidence="2 13">Glycolipid biosynthesis; glycosylphosphatidylinositol-anchor biosynthesis.</text>
</comment>
<feature type="transmembrane region" description="Helical" evidence="13">
    <location>
        <begin position="197"/>
        <end position="219"/>
    </location>
</feature>
<evidence type="ECO:0000256" key="12">
    <source>
        <dbReference type="ARBA" id="ARBA00025399"/>
    </source>
</evidence>
<dbReference type="InterPro" id="IPR007704">
    <property type="entry name" value="PIG-M"/>
</dbReference>
<dbReference type="GO" id="GO:1990529">
    <property type="term" value="C:glycosylphosphatidylinositol-mannosyltransferase I complex"/>
    <property type="evidence" value="ECO:0007669"/>
    <property type="project" value="EnsemblFungi"/>
</dbReference>
<keyword evidence="10 13" id="KW-1133">Transmembrane helix</keyword>
<dbReference type="OrthoDB" id="1741594at2759"/>
<keyword evidence="5 13" id="KW-0337">GPI-anchor biosynthesis</keyword>
<feature type="transmembrane region" description="Helical" evidence="13">
    <location>
        <begin position="337"/>
        <end position="356"/>
    </location>
</feature>
<feature type="transmembrane region" description="Helical" evidence="13">
    <location>
        <begin position="72"/>
        <end position="93"/>
    </location>
</feature>
<dbReference type="GO" id="GO:0031505">
    <property type="term" value="P:fungal-type cell wall organization"/>
    <property type="evidence" value="ECO:0007669"/>
    <property type="project" value="EnsemblFungi"/>
</dbReference>
<evidence type="ECO:0000256" key="5">
    <source>
        <dbReference type="ARBA" id="ARBA00022502"/>
    </source>
</evidence>
<dbReference type="Proteomes" id="UP000094112">
    <property type="component" value="Unassembled WGS sequence"/>
</dbReference>
<dbReference type="GO" id="GO:0005789">
    <property type="term" value="C:endoplasmic reticulum membrane"/>
    <property type="evidence" value="ECO:0007669"/>
    <property type="project" value="UniProtKB-SubCell"/>
</dbReference>
<sequence length="391" mass="44325">LIVASILLRIGFFLFGLYQDATMDVKYTDIDYLVFSDAAKYVYNGKSPYVRETYRYTPLLAWMLVPNAMSDMSYSFGKVLFVISDLITGLLILKILDLIQLSQIKKTILASIWLLNPMVITISTRGSSESVLTVFIMIFVYLLIKKQVALSGIFAGLAVHLKIYPIIYIPTAIIYLSAPSTNMNFIQQIISFINKKSIIFTVCSGVSFVSLGAIMYQIYGQEFLEHSYIYHLSRLDHRHNFSVYNISLYFASALEGSSALGKPSLDLASLAFIPQLSISAIIIPLLFAKKSLINTLFLQTFAFVTFNKVMTSQYFIWFLIFLPIYLRNSSLINTNKVQGAFCLILWIISQGSWLFFAYKLEFLGESTFYPGLLLSASFFFLSNIYILGVFI</sequence>
<evidence type="ECO:0000256" key="1">
    <source>
        <dbReference type="ARBA" id="ARBA00004477"/>
    </source>
</evidence>
<name>A0A1E3P6F3_WICAA</name>
<dbReference type="STRING" id="683960.A0A1E3P6F3"/>
<keyword evidence="8 13" id="KW-0812">Transmembrane</keyword>